<evidence type="ECO:0000313" key="1">
    <source>
        <dbReference type="EMBL" id="PJE95664.1"/>
    </source>
</evidence>
<dbReference type="RefSeq" id="WP_100203675.1">
    <property type="nucleotide sequence ID" value="NZ_PGGW01000063.1"/>
</dbReference>
<dbReference type="Proteomes" id="UP000230407">
    <property type="component" value="Unassembled WGS sequence"/>
</dbReference>
<dbReference type="EMBL" id="PGGW01000063">
    <property type="protein sequence ID" value="PJE95664.1"/>
    <property type="molecule type" value="Genomic_DNA"/>
</dbReference>
<organism evidence="1 2">
    <name type="scientific">Streptomyces carminius</name>
    <dbReference type="NCBI Taxonomy" id="2665496"/>
    <lineage>
        <taxon>Bacteria</taxon>
        <taxon>Bacillati</taxon>
        <taxon>Actinomycetota</taxon>
        <taxon>Actinomycetes</taxon>
        <taxon>Kitasatosporales</taxon>
        <taxon>Streptomycetaceae</taxon>
        <taxon>Streptomyces</taxon>
    </lineage>
</organism>
<proteinExistence type="predicted"/>
<dbReference type="Pfam" id="PF14117">
    <property type="entry name" value="DUF4287"/>
    <property type="match status" value="1"/>
</dbReference>
<protein>
    <submittedName>
        <fullName evidence="1">DUF4287 domain-containing protein</fullName>
    </submittedName>
</protein>
<keyword evidence="2" id="KW-1185">Reference proteome</keyword>
<comment type="caution">
    <text evidence="1">The sequence shown here is derived from an EMBL/GenBank/DDBJ whole genome shotgun (WGS) entry which is preliminary data.</text>
</comment>
<reference evidence="1 2" key="1">
    <citation type="submission" date="2017-11" db="EMBL/GenBank/DDBJ databases">
        <title>Streptomyces carmine sp. nov., a novel actinomycete isolated from Sophora alopecuroides in Xinjiang, China.</title>
        <authorList>
            <person name="Wang Y."/>
            <person name="Luo X."/>
            <person name="Wan C."/>
            <person name="Zhang L."/>
        </authorList>
    </citation>
    <scope>NUCLEOTIDE SEQUENCE [LARGE SCALE GENOMIC DNA]</scope>
    <source>
        <strain evidence="1 2">TRM SA0054</strain>
    </source>
</reference>
<evidence type="ECO:0000313" key="2">
    <source>
        <dbReference type="Proteomes" id="UP000230407"/>
    </source>
</evidence>
<gene>
    <name evidence="1" type="ORF">CUT44_22130</name>
</gene>
<accession>A0A2M8LUP1</accession>
<dbReference type="InterPro" id="IPR025629">
    <property type="entry name" value="DUF4287"/>
</dbReference>
<dbReference type="AlphaFoldDB" id="A0A2M8LUP1"/>
<name>A0A2M8LUP1_9ACTN</name>
<sequence length="76" mass="8872">MSQLFSQEEIHRNLLSRIPRCTGRDISDWLRTLADAPASPRLEDRVGWLRREYHLAYGHAKAIAREYELRRSAGAH</sequence>